<comment type="subcellular location">
    <subcellularLocation>
        <location evidence="1">Endomembrane system</location>
        <topology evidence="1">Multi-pass membrane protein</topology>
    </subcellularLocation>
</comment>
<keyword evidence="4 5" id="KW-0472">Membrane</keyword>
<keyword evidence="7" id="KW-1185">Reference proteome</keyword>
<evidence type="ECO:0000256" key="2">
    <source>
        <dbReference type="ARBA" id="ARBA00022692"/>
    </source>
</evidence>
<evidence type="ECO:0000256" key="3">
    <source>
        <dbReference type="ARBA" id="ARBA00022989"/>
    </source>
</evidence>
<evidence type="ECO:0000313" key="6">
    <source>
        <dbReference type="EMBL" id="GEC10806.1"/>
    </source>
</evidence>
<evidence type="ECO:0000313" key="7">
    <source>
        <dbReference type="Proteomes" id="UP000316242"/>
    </source>
</evidence>
<evidence type="ECO:0008006" key="8">
    <source>
        <dbReference type="Google" id="ProtNLM"/>
    </source>
</evidence>
<keyword evidence="2 5" id="KW-0812">Transmembrane</keyword>
<dbReference type="EMBL" id="BJNE01000001">
    <property type="protein sequence ID" value="GEC10806.1"/>
    <property type="molecule type" value="Genomic_DNA"/>
</dbReference>
<evidence type="ECO:0000256" key="5">
    <source>
        <dbReference type="SAM" id="Phobius"/>
    </source>
</evidence>
<dbReference type="PANTHER" id="PTHR12714">
    <property type="entry name" value="PROTEIN-S ISOPRENYLCYSTEINE O-METHYLTRANSFERASE"/>
    <property type="match status" value="1"/>
</dbReference>
<protein>
    <recommendedName>
        <fullName evidence="8">Isoprenylcysteine carboxylmethyltransferase family protein</fullName>
    </recommendedName>
</protein>
<dbReference type="PANTHER" id="PTHR12714:SF24">
    <property type="entry name" value="SLR1182 PROTEIN"/>
    <property type="match status" value="1"/>
</dbReference>
<evidence type="ECO:0000256" key="1">
    <source>
        <dbReference type="ARBA" id="ARBA00004127"/>
    </source>
</evidence>
<dbReference type="InterPro" id="IPR007318">
    <property type="entry name" value="Phopholipid_MeTrfase"/>
</dbReference>
<accession>A0ABQ0RG59</accession>
<keyword evidence="3 5" id="KW-1133">Transmembrane helix</keyword>
<dbReference type="Gene3D" id="1.20.120.1630">
    <property type="match status" value="1"/>
</dbReference>
<proteinExistence type="predicted"/>
<comment type="caution">
    <text evidence="6">The sequence shown here is derived from an EMBL/GenBank/DDBJ whole genome shotgun (WGS) entry which is preliminary data.</text>
</comment>
<gene>
    <name evidence="6" type="ORF">ANI01nite_00090</name>
</gene>
<dbReference type="Pfam" id="PF04191">
    <property type="entry name" value="PEMT"/>
    <property type="match status" value="1"/>
</dbReference>
<dbReference type="Proteomes" id="UP000316242">
    <property type="component" value="Unassembled WGS sequence"/>
</dbReference>
<name>A0ABQ0RG59_GLUNI</name>
<feature type="transmembrane region" description="Helical" evidence="5">
    <location>
        <begin position="29"/>
        <end position="51"/>
    </location>
</feature>
<sequence length="153" mass="16367">MPPPAIAAAAMAAQRLLVPEVRSSTGLKLMAGLLAIGGAGLALGAGLSFHATKTTANPRRPENSTALVTTGLFARTRNPMYLGMVAVSTSYAMWRGSLLGLVPSVALACWLDQFQIPAEEDALAQKYGQAYWQYQRAVPRWIPSTERGKTHAR</sequence>
<organism evidence="6 7">
    <name type="scientific">Glutamicibacter nicotianae</name>
    <name type="common">Arthrobacter nicotianae</name>
    <dbReference type="NCBI Taxonomy" id="37929"/>
    <lineage>
        <taxon>Bacteria</taxon>
        <taxon>Bacillati</taxon>
        <taxon>Actinomycetota</taxon>
        <taxon>Actinomycetes</taxon>
        <taxon>Micrococcales</taxon>
        <taxon>Micrococcaceae</taxon>
        <taxon>Glutamicibacter</taxon>
    </lineage>
</organism>
<evidence type="ECO:0000256" key="4">
    <source>
        <dbReference type="ARBA" id="ARBA00023136"/>
    </source>
</evidence>
<reference evidence="6 7" key="1">
    <citation type="submission" date="2019-06" db="EMBL/GenBank/DDBJ databases">
        <title>Whole genome shotgun sequence of Glutamicibacter nicotianae NBRC 14234.</title>
        <authorList>
            <person name="Hosoyama A."/>
            <person name="Uohara A."/>
            <person name="Ohji S."/>
            <person name="Ichikawa N."/>
        </authorList>
    </citation>
    <scope>NUCLEOTIDE SEQUENCE [LARGE SCALE GENOMIC DNA]</scope>
    <source>
        <strain evidence="6 7">NBRC 14234</strain>
    </source>
</reference>